<dbReference type="AlphaFoldDB" id="A0A5B7D1V1"/>
<dbReference type="EMBL" id="VSRR010000300">
    <property type="protein sequence ID" value="MPC13703.1"/>
    <property type="molecule type" value="Genomic_DNA"/>
</dbReference>
<protein>
    <submittedName>
        <fullName evidence="1">Putative 26S proteasome regulatory subunit rpn-6.1</fullName>
    </submittedName>
</protein>
<comment type="caution">
    <text evidence="1">The sequence shown here is derived from an EMBL/GenBank/DDBJ whole genome shotgun (WGS) entry which is preliminary data.</text>
</comment>
<dbReference type="GO" id="GO:0000502">
    <property type="term" value="C:proteasome complex"/>
    <property type="evidence" value="ECO:0007669"/>
    <property type="project" value="UniProtKB-KW"/>
</dbReference>
<dbReference type="OrthoDB" id="1418352at2759"/>
<reference evidence="1 2" key="1">
    <citation type="submission" date="2019-05" db="EMBL/GenBank/DDBJ databases">
        <title>Another draft genome of Portunus trituberculatus and its Hox gene families provides insights of decapod evolution.</title>
        <authorList>
            <person name="Jeong J.-H."/>
            <person name="Song I."/>
            <person name="Kim S."/>
            <person name="Choi T."/>
            <person name="Kim D."/>
            <person name="Ryu S."/>
            <person name="Kim W."/>
        </authorList>
    </citation>
    <scope>NUCLEOTIDE SEQUENCE [LARGE SCALE GENOMIC DNA]</scope>
    <source>
        <tissue evidence="1">Muscle</tissue>
    </source>
</reference>
<gene>
    <name evidence="1" type="primary">rpn-6.1</name>
    <name evidence="1" type="ORF">E2C01_006447</name>
</gene>
<organism evidence="1 2">
    <name type="scientific">Portunus trituberculatus</name>
    <name type="common">Swimming crab</name>
    <name type="synonym">Neptunus trituberculatus</name>
    <dbReference type="NCBI Taxonomy" id="210409"/>
    <lineage>
        <taxon>Eukaryota</taxon>
        <taxon>Metazoa</taxon>
        <taxon>Ecdysozoa</taxon>
        <taxon>Arthropoda</taxon>
        <taxon>Crustacea</taxon>
        <taxon>Multicrustacea</taxon>
        <taxon>Malacostraca</taxon>
        <taxon>Eumalacostraca</taxon>
        <taxon>Eucarida</taxon>
        <taxon>Decapoda</taxon>
        <taxon>Pleocyemata</taxon>
        <taxon>Brachyura</taxon>
        <taxon>Eubrachyura</taxon>
        <taxon>Portunoidea</taxon>
        <taxon>Portunidae</taxon>
        <taxon>Portuninae</taxon>
        <taxon>Portunus</taxon>
    </lineage>
</organism>
<evidence type="ECO:0000313" key="1">
    <source>
        <dbReference type="EMBL" id="MPC13703.1"/>
    </source>
</evidence>
<name>A0A5B7D1V1_PORTR</name>
<dbReference type="Gene3D" id="1.25.40.570">
    <property type="match status" value="1"/>
</dbReference>
<accession>A0A5B7D1V1</accession>
<keyword evidence="1" id="KW-0647">Proteasome</keyword>
<evidence type="ECO:0000313" key="2">
    <source>
        <dbReference type="Proteomes" id="UP000324222"/>
    </source>
</evidence>
<keyword evidence="2" id="KW-1185">Reference proteome</keyword>
<dbReference type="Proteomes" id="UP000324222">
    <property type="component" value="Unassembled WGS sequence"/>
</dbReference>
<sequence>MDLCGAGVTAMMVPKKLLLATNEHFKAGYQPPPANNNKSLWMLFYGSLVYEQEVAMEVVCTNIDNNLLLGSCPRAPTYQPAAELSGAQFEIASGIMQVAEGKDMETAFSYFKEAATGFVSRKQRARALKYMLLSKIMMNRNVCLLTSFFLRPPASYHALSRQ</sequence>
<proteinExistence type="predicted"/>